<dbReference type="Proteomes" id="UP000293045">
    <property type="component" value="Unassembled WGS sequence"/>
</dbReference>
<comment type="caution">
    <text evidence="1">The sequence shown here is derived from an EMBL/GenBank/DDBJ whole genome shotgun (WGS) entry which is preliminary data.</text>
</comment>
<reference evidence="1 2" key="1">
    <citation type="submission" date="2017-12" db="EMBL/GenBank/DDBJ databases">
        <authorList>
            <person name="Pombert J.-F."/>
            <person name="Haag K.L."/>
            <person name="Ebert D."/>
        </authorList>
    </citation>
    <scope>NUCLEOTIDE SEQUENCE [LARGE SCALE GENOMIC DNA]</scope>
    <source>
        <strain evidence="1">IL-BN-2</strain>
    </source>
</reference>
<dbReference type="Gene3D" id="1.10.472.10">
    <property type="entry name" value="Cyclin-like"/>
    <property type="match status" value="1"/>
</dbReference>
<evidence type="ECO:0000313" key="2">
    <source>
        <dbReference type="Proteomes" id="UP000293045"/>
    </source>
</evidence>
<gene>
    <name evidence="1" type="ORF">CWI39_3744p0010</name>
</gene>
<dbReference type="EMBL" id="PIXR01003744">
    <property type="protein sequence ID" value="TBT96514.1"/>
    <property type="molecule type" value="Genomic_DNA"/>
</dbReference>
<accession>A0A4Q9KPS8</accession>
<dbReference type="VEuPathDB" id="MicrosporidiaDB:CWI39_3744p0010"/>
<protein>
    <submittedName>
        <fullName evidence="1">Uncharacterized protein</fullName>
    </submittedName>
</protein>
<dbReference type="InterPro" id="IPR036915">
    <property type="entry name" value="Cyclin-like_sf"/>
</dbReference>
<sequence>MNYFKCYLPFTLLIGFIYLKRYLIRVKKRNDFYFFVKLYLVCCLIGNKYWEDSCGGNCNECSVWGFEVEDINMLEKHVLNTLGYDLEISSEEIESVIYYERICEGGSI</sequence>
<dbReference type="AlphaFoldDB" id="A0A4Q9KPS8"/>
<name>A0A4Q9KPS8_9MICR</name>
<dbReference type="SUPFAM" id="SSF47954">
    <property type="entry name" value="Cyclin-like"/>
    <property type="match status" value="1"/>
</dbReference>
<organism evidence="1 2">
    <name type="scientific">Hamiltosporidium magnivora</name>
    <dbReference type="NCBI Taxonomy" id="148818"/>
    <lineage>
        <taxon>Eukaryota</taxon>
        <taxon>Fungi</taxon>
        <taxon>Fungi incertae sedis</taxon>
        <taxon>Microsporidia</taxon>
        <taxon>Dubosqiidae</taxon>
        <taxon>Hamiltosporidium</taxon>
    </lineage>
</organism>
<evidence type="ECO:0000313" key="1">
    <source>
        <dbReference type="EMBL" id="TBT96514.1"/>
    </source>
</evidence>
<dbReference type="VEuPathDB" id="MicrosporidiaDB:CWI36_2072p0010"/>
<proteinExistence type="predicted"/>